<evidence type="ECO:0000256" key="2">
    <source>
        <dbReference type="ARBA" id="ARBA00022448"/>
    </source>
</evidence>
<keyword evidence="8" id="KW-1185">Reference proteome</keyword>
<gene>
    <name evidence="7" type="ORF">ABDK96_04905</name>
</gene>
<evidence type="ECO:0000256" key="3">
    <source>
        <dbReference type="ARBA" id="ARBA00022692"/>
    </source>
</evidence>
<proteinExistence type="predicted"/>
<evidence type="ECO:0000313" key="8">
    <source>
        <dbReference type="Proteomes" id="UP001484097"/>
    </source>
</evidence>
<feature type="transmembrane region" description="Helical" evidence="6">
    <location>
        <begin position="140"/>
        <end position="163"/>
    </location>
</feature>
<dbReference type="EMBL" id="JBDXMX010000002">
    <property type="protein sequence ID" value="MEO9247013.1"/>
    <property type="molecule type" value="Genomic_DNA"/>
</dbReference>
<protein>
    <submittedName>
        <fullName evidence="7">Inorganic phosphate transporter</fullName>
    </submittedName>
</protein>
<name>A0ABV0IG97_9MICC</name>
<evidence type="ECO:0000256" key="1">
    <source>
        <dbReference type="ARBA" id="ARBA00004141"/>
    </source>
</evidence>
<organism evidence="7 8">
    <name type="scientific">Citricoccus nitrophenolicus</name>
    <dbReference type="NCBI Taxonomy" id="863575"/>
    <lineage>
        <taxon>Bacteria</taxon>
        <taxon>Bacillati</taxon>
        <taxon>Actinomycetota</taxon>
        <taxon>Actinomycetes</taxon>
        <taxon>Micrococcales</taxon>
        <taxon>Micrococcaceae</taxon>
        <taxon>Citricoccus</taxon>
    </lineage>
</organism>
<feature type="transmembrane region" description="Helical" evidence="6">
    <location>
        <begin position="81"/>
        <end position="101"/>
    </location>
</feature>
<feature type="transmembrane region" description="Helical" evidence="6">
    <location>
        <begin position="224"/>
        <end position="246"/>
    </location>
</feature>
<feature type="transmembrane region" description="Helical" evidence="6">
    <location>
        <begin position="107"/>
        <end position="128"/>
    </location>
</feature>
<keyword evidence="4 6" id="KW-1133">Transmembrane helix</keyword>
<keyword evidence="5 6" id="KW-0472">Membrane</keyword>
<dbReference type="Pfam" id="PF01384">
    <property type="entry name" value="PHO4"/>
    <property type="match status" value="1"/>
</dbReference>
<keyword evidence="3 6" id="KW-0812">Transmembrane</keyword>
<evidence type="ECO:0000256" key="4">
    <source>
        <dbReference type="ARBA" id="ARBA00022989"/>
    </source>
</evidence>
<evidence type="ECO:0000256" key="5">
    <source>
        <dbReference type="ARBA" id="ARBA00023136"/>
    </source>
</evidence>
<dbReference type="RefSeq" id="WP_347919371.1">
    <property type="nucleotide sequence ID" value="NZ_JBDXMX010000002.1"/>
</dbReference>
<feature type="transmembrane region" description="Helical" evidence="6">
    <location>
        <begin position="314"/>
        <end position="335"/>
    </location>
</feature>
<evidence type="ECO:0000313" key="7">
    <source>
        <dbReference type="EMBL" id="MEO9247013.1"/>
    </source>
</evidence>
<reference evidence="7 8" key="1">
    <citation type="submission" date="2024-05" db="EMBL/GenBank/DDBJ databases">
        <authorList>
            <person name="Yi C."/>
        </authorList>
    </citation>
    <scope>NUCLEOTIDE SEQUENCE [LARGE SCALE GENOMIC DNA]</scope>
    <source>
        <strain evidence="7 8">XS13</strain>
    </source>
</reference>
<feature type="transmembrane region" description="Helical" evidence="6">
    <location>
        <begin position="44"/>
        <end position="69"/>
    </location>
</feature>
<keyword evidence="2" id="KW-0813">Transport</keyword>
<dbReference type="PANTHER" id="PTHR11101">
    <property type="entry name" value="PHOSPHATE TRANSPORTER"/>
    <property type="match status" value="1"/>
</dbReference>
<sequence length="339" mass="34893">MSPLVVALLVLVLLLAAGYGLLNGMRDAPNAIALPVRSRALTPGAALLLAATMNLLGGVLSGGLLTAVWRELPPAIPDGGPGLVMALVPLAVAIAWGDFAWRRGMPISMTHALIVGLVGAGLALTITGHASFEGVWSPTLITAMLLGLVLSPVLAWFLSWVLVTPATWAARDAAPGAVNHAARMSLSVSGAANALGHGVQSGQRITFMVAIAYSAIGRPEALEWWVPVAAGASLALGTLFGGWRIAHTLTDTLVRLDPLRSAVASIVSAGLLFVGSFALHLPLSSTHSATAAIIGAGENQRYTAVRWPQVQKVVHYWLATLVVPALAALILAAAASPLF</sequence>
<dbReference type="Proteomes" id="UP001484097">
    <property type="component" value="Unassembled WGS sequence"/>
</dbReference>
<comment type="subcellular location">
    <subcellularLocation>
        <location evidence="1">Membrane</location>
        <topology evidence="1">Multi-pass membrane protein</topology>
    </subcellularLocation>
</comment>
<evidence type="ECO:0000256" key="6">
    <source>
        <dbReference type="SAM" id="Phobius"/>
    </source>
</evidence>
<dbReference type="InterPro" id="IPR001204">
    <property type="entry name" value="Phos_transporter"/>
</dbReference>
<feature type="transmembrane region" description="Helical" evidence="6">
    <location>
        <begin position="258"/>
        <end position="279"/>
    </location>
</feature>
<accession>A0ABV0IG97</accession>
<dbReference type="PANTHER" id="PTHR11101:SF80">
    <property type="entry name" value="PHOSPHATE TRANSPORTER"/>
    <property type="match status" value="1"/>
</dbReference>
<comment type="caution">
    <text evidence="7">The sequence shown here is derived from an EMBL/GenBank/DDBJ whole genome shotgun (WGS) entry which is preliminary data.</text>
</comment>